<dbReference type="RefSeq" id="WP_103129284.1">
    <property type="nucleotide sequence ID" value="NZ_BFAG01000006.1"/>
</dbReference>
<comment type="caution">
    <text evidence="2">The sequence shown here is derived from an EMBL/GenBank/DDBJ whole genome shotgun (WGS) entry which is preliminary data.</text>
</comment>
<gene>
    <name evidence="2" type="ORF">DAERI_060132</name>
</gene>
<name>A0A2I9CVE0_9DEIO</name>
<dbReference type="EMBL" id="BFAG01000006">
    <property type="protein sequence ID" value="GBF05872.1"/>
    <property type="molecule type" value="Genomic_DNA"/>
</dbReference>
<keyword evidence="3" id="KW-1185">Reference proteome</keyword>
<feature type="region of interest" description="Disordered" evidence="1">
    <location>
        <begin position="112"/>
        <end position="146"/>
    </location>
</feature>
<reference evidence="3" key="1">
    <citation type="submission" date="2018-01" db="EMBL/GenBank/DDBJ databases">
        <title>Draft Genome Sequence of the Radioresistant Bacterium Deinococcus aerius TR0125, Isolated from the Higher Atmosphere above Japan.</title>
        <authorList>
            <person name="Satoh K."/>
            <person name="Arai H."/>
            <person name="Sanzen T."/>
            <person name="Kawaguchi Y."/>
            <person name="Hayashi H."/>
            <person name="Yokobori S."/>
            <person name="Yamagishi A."/>
            <person name="Oono Y."/>
            <person name="Narumi I."/>
        </authorList>
    </citation>
    <scope>NUCLEOTIDE SEQUENCE [LARGE SCALE GENOMIC DNA]</scope>
    <source>
        <strain evidence="3">TR0125</strain>
    </source>
</reference>
<protein>
    <submittedName>
        <fullName evidence="2">Uncharacterized protein</fullName>
    </submittedName>
</protein>
<evidence type="ECO:0000313" key="2">
    <source>
        <dbReference type="EMBL" id="GBF05872.1"/>
    </source>
</evidence>
<sequence>MIVYAQATAQDLLEAIPAYEAVGCDLAAISVAWMRKYTRDVALGTFEVRKVSFPAVNFSSVHLILSPLVRDEDGRRTLAPVAAWIVANGVTDLRIVGEGHWNRQHQYSRNGGASWGRMAVSGSAPRQPAPTQTVEPDIPAPEEVPT</sequence>
<dbReference type="OrthoDB" id="9941225at2"/>
<evidence type="ECO:0000256" key="1">
    <source>
        <dbReference type="SAM" id="MobiDB-lite"/>
    </source>
</evidence>
<proteinExistence type="predicted"/>
<organism evidence="2 3">
    <name type="scientific">Deinococcus aerius</name>
    <dbReference type="NCBI Taxonomy" id="200253"/>
    <lineage>
        <taxon>Bacteria</taxon>
        <taxon>Thermotogati</taxon>
        <taxon>Deinococcota</taxon>
        <taxon>Deinococci</taxon>
        <taxon>Deinococcales</taxon>
        <taxon>Deinococcaceae</taxon>
        <taxon>Deinococcus</taxon>
    </lineage>
</organism>
<accession>A0A2I9CVE0</accession>
<dbReference type="Proteomes" id="UP000236569">
    <property type="component" value="Unassembled WGS sequence"/>
</dbReference>
<evidence type="ECO:0000313" key="3">
    <source>
        <dbReference type="Proteomes" id="UP000236569"/>
    </source>
</evidence>
<dbReference type="AlphaFoldDB" id="A0A2I9CVE0"/>